<feature type="domain" description="Ras-associating" evidence="5">
    <location>
        <begin position="42"/>
        <end position="136"/>
    </location>
</feature>
<dbReference type="SUPFAM" id="SSF49879">
    <property type="entry name" value="SMAD/FHA domain"/>
    <property type="match status" value="1"/>
</dbReference>
<keyword evidence="1" id="KW-0130">Cell adhesion</keyword>
<dbReference type="Gene3D" id="2.30.42.10">
    <property type="match status" value="1"/>
</dbReference>
<dbReference type="InterPro" id="IPR028842">
    <property type="entry name" value="Afadin"/>
</dbReference>
<dbReference type="PROSITE" id="PS50106">
    <property type="entry name" value="PDZ"/>
    <property type="match status" value="1"/>
</dbReference>
<sequence>MEADEVEENAAIRVQLTKLIEDWNANRLDLFALSEPNEELEFHGVMRFYFQESGQRMATKCIRVSSTATTRAVIEALIEKFHADLRLLSTPNYSLWEVHENGEKRKLLPDEKPLLVQLNWHKDDREGRFLLQSERDVAGSVDHLLHLPSCDDVSMKRKLSKREKRELKRLEKQKQLAQAREAEDVTDLLYVEVPNTNFTRTISNPEVVMKKRRERKLEQKLKELGEGGSLKIYGEELSETKPYVTLLLAIKDRADKVIRETLEKYGLGRHSASKFCLVEVRTLPDGLVEERVLDKDDCPLLILAREGSDGEPTFHVRFQGTRILPPATKSRVSSEHEPVAVETLPYLVELNPDGSEPTAAAGRVFVIHPNVIEIGCGSNFNNADAQALCLCGPLIRPRHCVIALMDGVATVTPCEVGAEISVDGQPISETAILRDGCRLCIGRTHLFKFYEKGGEKLSSMQADFLSKPISDHKAHAPVGTSPSPSRLSPAHEQSLPLQSVAVGDTLPAVFEFRDSAVEDLLNAVVCNVDPNKLSFKLASAYILYMCSRYCVAREQYPAMCKLLTRAAEVMLVAIQDNCHNASMLAYWMSNAAETLNFIKLDASVSPRTNPEPQESVADAVQKAFDHLAACLKRDLHAAMPPLLDPQASDVVAIEPCRHILNCVMNLLRLSRVNAALTIQLFSQLFHYINMYLFNWLVSREGATYCRQSWGRRLGTRLSHLLDWAEQQGLELAAECRLERVLQAVHLLEATKTPDHLDAVGSHLTKLNSVQVGHLLDCYSAESAEQPMDRQFVELLVQIAERQVDQVLRNDFQPLQLEEEIDLLLPFLIPDDGYSSEMMRGIPAGLQDFADGLFQQGLGKLVMQPTSSGSWSVHFVTNAPAGDSEAVPVKRSTEASRPPLVHVSFEKDSNGIGLSIVHAQGSDEQMPGIYVKKVVQGSAAAKDGRLQAGDQLIAVNGQNLVGVTQEYAAKLMSQSGPMVNFEVAKGAALYNGLAQWIYQFSPEAGRSGGATGKGVVTGGSASAVAAQAGRGYGIPYVESPAASPMRFKKSTTAVRSPATSPSHLMSRSTVGIPQSARPVVPSTHRYSTSDIYRNVQNNRNVTQTVKQPPPAFYNRMYPAGSTGRSGRSMSASSLLHDAYVDGVHPLMRKEAGEPSSVSSSQMAAPAHGAYLRHREAEMADVHHQRSSSLMTHSRSPAGRMEPYGRETGQYARRAVPPENAHHGYGGYAQTKLGNGGLVIGGNAAAAAQVVATGHAGPHPSANDSLRSPEVAMTRRPPSRMNAAAMESLPNELPVGSNHHVDDFASRRSPYLTDSLRSAHVGPLDNGSHGPADASLGVDALDVNNEEFNVQIETEMEKLMLDELYRLQLKPSLTPAEQRRYRAVRYELEFRRRMRSNSSSSEYHHSVSQRHPAAQEQQETCTSRSGTPGVTREGDYSLRQQHRDRYFEEAERQYQMMAAREWHTRHKQGPAQPEVKYTVQAKSDVAQPENGTGCSSLEAASSVETNAYFMHNGPRAQAEDQPSAAIHERRQNAPSNEAIAQSVKAQVQFDSAPPAVYLVDQLSDNERFMDLVTSASETNPVSGELENFIDAKLENPSPSSILIHHQNEAKYVYQKTDDTPRTQVIGGQEVYKDPRQERLKQLKPVCQQVEGEKLSFRDKMRLFAKEFNEPTPKPGVKSSSAQREIEMNLNVSR</sequence>
<feature type="domain" description="PDZ" evidence="4">
    <location>
        <begin position="901"/>
        <end position="986"/>
    </location>
</feature>
<feature type="region of interest" description="Disordered" evidence="3">
    <location>
        <begin position="1182"/>
        <end position="1201"/>
    </location>
</feature>
<dbReference type="GO" id="GO:0007165">
    <property type="term" value="P:signal transduction"/>
    <property type="evidence" value="ECO:0007669"/>
    <property type="project" value="InterPro"/>
</dbReference>
<dbReference type="Pfam" id="PF00595">
    <property type="entry name" value="PDZ"/>
    <property type="match status" value="1"/>
</dbReference>
<feature type="domain" description="Ras-associating" evidence="5">
    <location>
        <begin position="226"/>
        <end position="325"/>
    </location>
</feature>
<dbReference type="InterPro" id="IPR000159">
    <property type="entry name" value="RA_dom"/>
</dbReference>
<feature type="region of interest" description="Disordered" evidence="3">
    <location>
        <begin position="1663"/>
        <end position="1691"/>
    </location>
</feature>
<dbReference type="GO" id="GO:0032880">
    <property type="term" value="P:regulation of protein localization"/>
    <property type="evidence" value="ECO:0007669"/>
    <property type="project" value="TreeGrafter"/>
</dbReference>
<dbReference type="Gene3D" id="3.10.20.90">
    <property type="entry name" value="Phosphatidylinositol 3-kinase Catalytic Subunit, Chain A, domain 1"/>
    <property type="match status" value="2"/>
</dbReference>
<dbReference type="SUPFAM" id="SSF54236">
    <property type="entry name" value="Ubiquitin-like"/>
    <property type="match status" value="2"/>
</dbReference>
<evidence type="ECO:0000313" key="7">
    <source>
        <dbReference type="Proteomes" id="UP000046395"/>
    </source>
</evidence>
<dbReference type="SUPFAM" id="SSF50156">
    <property type="entry name" value="PDZ domain-like"/>
    <property type="match status" value="1"/>
</dbReference>
<dbReference type="InterPro" id="IPR008984">
    <property type="entry name" value="SMAD_FHA_dom_sf"/>
</dbReference>
<dbReference type="Pfam" id="PF00498">
    <property type="entry name" value="FHA"/>
    <property type="match status" value="1"/>
</dbReference>
<feature type="compositionally biased region" description="Polar residues" evidence="3">
    <location>
        <begin position="1413"/>
        <end position="1426"/>
    </location>
</feature>
<dbReference type="GO" id="GO:0005912">
    <property type="term" value="C:adherens junction"/>
    <property type="evidence" value="ECO:0007669"/>
    <property type="project" value="TreeGrafter"/>
</dbReference>
<evidence type="ECO:0000259" key="6">
    <source>
        <dbReference type="PROSITE" id="PS51126"/>
    </source>
</evidence>
<reference evidence="8" key="1">
    <citation type="submission" date="2019-12" db="UniProtKB">
        <authorList>
            <consortium name="WormBaseParasite"/>
        </authorList>
    </citation>
    <scope>IDENTIFICATION</scope>
</reference>
<dbReference type="Pfam" id="PF01843">
    <property type="entry name" value="DIL"/>
    <property type="match status" value="1"/>
</dbReference>
<feature type="domain" description="Dilute" evidence="6">
    <location>
        <begin position="567"/>
        <end position="801"/>
    </location>
</feature>
<dbReference type="PANTHER" id="PTHR10398">
    <property type="entry name" value="AFADIN"/>
    <property type="match status" value="1"/>
</dbReference>
<evidence type="ECO:0000256" key="2">
    <source>
        <dbReference type="SAM" id="Coils"/>
    </source>
</evidence>
<dbReference type="Proteomes" id="UP000046395">
    <property type="component" value="Unassembled WGS sequence"/>
</dbReference>
<feature type="region of interest" description="Disordered" evidence="3">
    <location>
        <begin position="1393"/>
        <end position="1438"/>
    </location>
</feature>
<dbReference type="PROSITE" id="PS50200">
    <property type="entry name" value="RA"/>
    <property type="match status" value="2"/>
</dbReference>
<dbReference type="InterPro" id="IPR001478">
    <property type="entry name" value="PDZ"/>
</dbReference>
<organism evidence="7 8">
    <name type="scientific">Trichuris muris</name>
    <name type="common">Mouse whipworm</name>
    <dbReference type="NCBI Taxonomy" id="70415"/>
    <lineage>
        <taxon>Eukaryota</taxon>
        <taxon>Metazoa</taxon>
        <taxon>Ecdysozoa</taxon>
        <taxon>Nematoda</taxon>
        <taxon>Enoplea</taxon>
        <taxon>Dorylaimia</taxon>
        <taxon>Trichinellida</taxon>
        <taxon>Trichuridae</taxon>
        <taxon>Trichuris</taxon>
    </lineage>
</organism>
<dbReference type="SMART" id="SM00314">
    <property type="entry name" value="RA"/>
    <property type="match status" value="2"/>
</dbReference>
<keyword evidence="2" id="KW-0175">Coiled coil</keyword>
<dbReference type="InterPro" id="IPR029071">
    <property type="entry name" value="Ubiquitin-like_domsf"/>
</dbReference>
<dbReference type="WBParaSite" id="TMUE_1000005850.1">
    <property type="protein sequence ID" value="TMUE_1000005850.1"/>
    <property type="gene ID" value="WBGene00294494"/>
</dbReference>
<dbReference type="CDD" id="cd01782">
    <property type="entry name" value="RA1_Afadin"/>
    <property type="match status" value="1"/>
</dbReference>
<dbReference type="SMART" id="SM01132">
    <property type="entry name" value="DIL"/>
    <property type="match status" value="1"/>
</dbReference>
<evidence type="ECO:0000256" key="1">
    <source>
        <dbReference type="ARBA" id="ARBA00022889"/>
    </source>
</evidence>
<dbReference type="InterPro" id="IPR002710">
    <property type="entry name" value="Dilute_dom"/>
</dbReference>
<dbReference type="PROSITE" id="PS51126">
    <property type="entry name" value="DILUTE"/>
    <property type="match status" value="1"/>
</dbReference>
<dbReference type="GO" id="GO:0007155">
    <property type="term" value="P:cell adhesion"/>
    <property type="evidence" value="ECO:0007669"/>
    <property type="project" value="UniProtKB-KW"/>
</dbReference>
<protein>
    <submittedName>
        <fullName evidence="8">Afadin</fullName>
    </submittedName>
</protein>
<dbReference type="STRING" id="70415.A0A5S6QFF6"/>
<evidence type="ECO:0000259" key="5">
    <source>
        <dbReference type="PROSITE" id="PS50200"/>
    </source>
</evidence>
<dbReference type="SMART" id="SM00228">
    <property type="entry name" value="PDZ"/>
    <property type="match status" value="1"/>
</dbReference>
<dbReference type="Gene3D" id="2.60.200.20">
    <property type="match status" value="1"/>
</dbReference>
<dbReference type="GO" id="GO:0050839">
    <property type="term" value="F:cell adhesion molecule binding"/>
    <property type="evidence" value="ECO:0007669"/>
    <property type="project" value="TreeGrafter"/>
</dbReference>
<dbReference type="Pfam" id="PF00788">
    <property type="entry name" value="RA"/>
    <property type="match status" value="2"/>
</dbReference>
<dbReference type="CDD" id="cd22711">
    <property type="entry name" value="FHA_AFDN"/>
    <property type="match status" value="1"/>
</dbReference>
<keyword evidence="7" id="KW-1185">Reference proteome</keyword>
<proteinExistence type="predicted"/>
<accession>A0A5S6QFF6</accession>
<dbReference type="PANTHER" id="PTHR10398:SF2">
    <property type="entry name" value="AFADIN"/>
    <property type="match status" value="1"/>
</dbReference>
<dbReference type="InterPro" id="IPR036034">
    <property type="entry name" value="PDZ_sf"/>
</dbReference>
<dbReference type="InterPro" id="IPR000253">
    <property type="entry name" value="FHA_dom"/>
</dbReference>
<name>A0A5S6QFF6_TRIMR</name>
<evidence type="ECO:0000259" key="4">
    <source>
        <dbReference type="PROSITE" id="PS50106"/>
    </source>
</evidence>
<feature type="coiled-coil region" evidence="2">
    <location>
        <begin position="153"/>
        <end position="180"/>
    </location>
</feature>
<evidence type="ECO:0000313" key="8">
    <source>
        <dbReference type="WBParaSite" id="TMUE_1000005850.1"/>
    </source>
</evidence>
<evidence type="ECO:0000256" key="3">
    <source>
        <dbReference type="SAM" id="MobiDB-lite"/>
    </source>
</evidence>